<accession>A0A4R8GXN9</accession>
<evidence type="ECO:0000259" key="1">
    <source>
        <dbReference type="Pfam" id="PF01471"/>
    </source>
</evidence>
<name>A0A4R8GXN9_9FIRM</name>
<evidence type="ECO:0000313" key="3">
    <source>
        <dbReference type="EMBL" id="TDX51028.1"/>
    </source>
</evidence>
<dbReference type="Gene3D" id="6.20.240.60">
    <property type="match status" value="1"/>
</dbReference>
<feature type="domain" description="Peptidoglycan binding-like" evidence="1">
    <location>
        <begin position="38"/>
        <end position="94"/>
    </location>
</feature>
<dbReference type="EMBL" id="SOEG01000016">
    <property type="protein sequence ID" value="TDX51028.1"/>
    <property type="molecule type" value="Genomic_DNA"/>
</dbReference>
<sequence>MKKKFTINFVIIMAVMVLLTSVGEAAALGSRTLFFGSRGKDVELLQDVLADKGYFNANSTGYYGPITEKAVIEFQKKYNLRIDGFAGNQTINKLKRKYMSNTNNSDYRLNVSKEEMNLLLRTVYSEARGENFAGQVAVASVLINRVLDDRFPNTIKGVIFQPWAFTAVHDGQFWLEPDPKVLKAVEAALKGWDPSRGAVFYYNPAKVTSHWIYTRPIITRIGRHYFAS</sequence>
<dbReference type="InterPro" id="IPR002477">
    <property type="entry name" value="Peptidoglycan-bd-like"/>
</dbReference>
<evidence type="ECO:0000313" key="4">
    <source>
        <dbReference type="Proteomes" id="UP000295832"/>
    </source>
</evidence>
<protein>
    <submittedName>
        <fullName evidence="3">N-acetylmuramoyl-L-alanine amidase</fullName>
    </submittedName>
</protein>
<dbReference type="Pfam" id="PF01471">
    <property type="entry name" value="PG_binding_1"/>
    <property type="match status" value="1"/>
</dbReference>
<dbReference type="STRING" id="926561.GCA_000379025_00545"/>
<dbReference type="SUPFAM" id="SSF47090">
    <property type="entry name" value="PGBD-like"/>
    <property type="match status" value="1"/>
</dbReference>
<dbReference type="Proteomes" id="UP000295832">
    <property type="component" value="Unassembled WGS sequence"/>
</dbReference>
<dbReference type="InterPro" id="IPR042047">
    <property type="entry name" value="SleB_dom1"/>
</dbReference>
<dbReference type="InterPro" id="IPR036366">
    <property type="entry name" value="PGBDSf"/>
</dbReference>
<comment type="caution">
    <text evidence="3">The sequence shown here is derived from an EMBL/GenBank/DDBJ whole genome shotgun (WGS) entry which is preliminary data.</text>
</comment>
<evidence type="ECO:0000259" key="2">
    <source>
        <dbReference type="Pfam" id="PF07486"/>
    </source>
</evidence>
<dbReference type="Gene3D" id="1.10.10.2520">
    <property type="entry name" value="Cell wall hydrolase SleB, domain 1"/>
    <property type="match status" value="1"/>
</dbReference>
<reference evidence="3 4" key="1">
    <citation type="submission" date="2019-03" db="EMBL/GenBank/DDBJ databases">
        <title>Subsurface microbial communities from deep shales in Ohio and West Virginia, USA.</title>
        <authorList>
            <person name="Wrighton K."/>
        </authorList>
    </citation>
    <scope>NUCLEOTIDE SEQUENCE [LARGE SCALE GENOMIC DNA]</scope>
    <source>
        <strain evidence="3 4">MSL 6dP</strain>
    </source>
</reference>
<dbReference type="Gene3D" id="1.10.101.10">
    <property type="entry name" value="PGBD-like superfamily/PGBD"/>
    <property type="match status" value="1"/>
</dbReference>
<dbReference type="InterPro" id="IPR011105">
    <property type="entry name" value="Cell_wall_hydrolase_SleB"/>
</dbReference>
<feature type="domain" description="Cell wall hydrolase SleB" evidence="2">
    <location>
        <begin position="129"/>
        <end position="227"/>
    </location>
</feature>
<keyword evidence="4" id="KW-1185">Reference proteome</keyword>
<dbReference type="AlphaFoldDB" id="A0A4R8GXN9"/>
<proteinExistence type="predicted"/>
<dbReference type="GO" id="GO:0016787">
    <property type="term" value="F:hydrolase activity"/>
    <property type="evidence" value="ECO:0007669"/>
    <property type="project" value="InterPro"/>
</dbReference>
<dbReference type="RefSeq" id="WP_134117061.1">
    <property type="nucleotide sequence ID" value="NZ_SOEG01000016.1"/>
</dbReference>
<organism evidence="3 4">
    <name type="scientific">Orenia marismortui</name>
    <dbReference type="NCBI Taxonomy" id="46469"/>
    <lineage>
        <taxon>Bacteria</taxon>
        <taxon>Bacillati</taxon>
        <taxon>Bacillota</taxon>
        <taxon>Clostridia</taxon>
        <taxon>Halanaerobiales</taxon>
        <taxon>Halobacteroidaceae</taxon>
        <taxon>Orenia</taxon>
    </lineage>
</organism>
<gene>
    <name evidence="3" type="ORF">C7959_1163</name>
</gene>
<dbReference type="InterPro" id="IPR036365">
    <property type="entry name" value="PGBD-like_sf"/>
</dbReference>
<dbReference type="Pfam" id="PF07486">
    <property type="entry name" value="Hydrolase_2"/>
    <property type="match status" value="1"/>
</dbReference>